<dbReference type="AlphaFoldDB" id="A0A9P6B3N3"/>
<name>A0A9P6B3N3_9AGAM</name>
<evidence type="ECO:0000256" key="1">
    <source>
        <dbReference type="SAM" id="MobiDB-lite"/>
    </source>
</evidence>
<feature type="compositionally biased region" description="Polar residues" evidence="1">
    <location>
        <begin position="229"/>
        <end position="240"/>
    </location>
</feature>
<dbReference type="Proteomes" id="UP000886523">
    <property type="component" value="Unassembled WGS sequence"/>
</dbReference>
<evidence type="ECO:0000313" key="3">
    <source>
        <dbReference type="EMBL" id="KAF9517093.1"/>
    </source>
</evidence>
<accession>A0A9P6B3N3</accession>
<feature type="region of interest" description="Disordered" evidence="1">
    <location>
        <begin position="212"/>
        <end position="240"/>
    </location>
</feature>
<feature type="chain" id="PRO_5040323829" evidence="2">
    <location>
        <begin position="20"/>
        <end position="455"/>
    </location>
</feature>
<sequence>MASALSGILLLRLINYVMVYPKDMVPRLSPTLEPFVDPTCGTTCILTSDSHDCKPSPEPPPGLPHHLKLNLDTTELTLVECVRTRIWDLTLISPILNRAYEALSNKTHNPLLNRVDTSTGVVTSPKTIETKGIASLNWTRPSLRSGQSPDSTASSLMGMVWKPGHHTQCDYSDTQTSEARWVLKEHPLSTNYTDPLCVDYYMHTSQNTLQDPCQDSGSVMPVSNKRARSTTNKSLTNENSVDQELLHRRTLLALVADSIQREQGPSAAANVCLINTSLYHLAYNLDVESSSFTSTVIRVSCTGHPTVFKPDTEFCLTLLQCGQILQDTAVEMAKHYFLLDPDPYKFNPGGMLAVHMSAGASSEDKVLQLAALALRQLCTGLKIIAQLQSVDENESVAYTTNSKAQGYMTGIVNDPPQLTQYQNKGYCGKIKRYQCLEHWPAMKGPNCHVLNSTSD</sequence>
<keyword evidence="4" id="KW-1185">Reference proteome</keyword>
<evidence type="ECO:0000256" key="2">
    <source>
        <dbReference type="SAM" id="SignalP"/>
    </source>
</evidence>
<gene>
    <name evidence="3" type="ORF">BS47DRAFT_1359856</name>
</gene>
<proteinExistence type="predicted"/>
<protein>
    <submittedName>
        <fullName evidence="3">Uncharacterized protein</fullName>
    </submittedName>
</protein>
<reference evidence="3" key="1">
    <citation type="journal article" date="2020" name="Nat. Commun.">
        <title>Large-scale genome sequencing of mycorrhizal fungi provides insights into the early evolution of symbiotic traits.</title>
        <authorList>
            <person name="Miyauchi S."/>
            <person name="Kiss E."/>
            <person name="Kuo A."/>
            <person name="Drula E."/>
            <person name="Kohler A."/>
            <person name="Sanchez-Garcia M."/>
            <person name="Morin E."/>
            <person name="Andreopoulos B."/>
            <person name="Barry K.W."/>
            <person name="Bonito G."/>
            <person name="Buee M."/>
            <person name="Carver A."/>
            <person name="Chen C."/>
            <person name="Cichocki N."/>
            <person name="Clum A."/>
            <person name="Culley D."/>
            <person name="Crous P.W."/>
            <person name="Fauchery L."/>
            <person name="Girlanda M."/>
            <person name="Hayes R.D."/>
            <person name="Keri Z."/>
            <person name="LaButti K."/>
            <person name="Lipzen A."/>
            <person name="Lombard V."/>
            <person name="Magnuson J."/>
            <person name="Maillard F."/>
            <person name="Murat C."/>
            <person name="Nolan M."/>
            <person name="Ohm R.A."/>
            <person name="Pangilinan J."/>
            <person name="Pereira M.F."/>
            <person name="Perotto S."/>
            <person name="Peter M."/>
            <person name="Pfister S."/>
            <person name="Riley R."/>
            <person name="Sitrit Y."/>
            <person name="Stielow J.B."/>
            <person name="Szollosi G."/>
            <person name="Zifcakova L."/>
            <person name="Stursova M."/>
            <person name="Spatafora J.W."/>
            <person name="Tedersoo L."/>
            <person name="Vaario L.M."/>
            <person name="Yamada A."/>
            <person name="Yan M."/>
            <person name="Wang P."/>
            <person name="Xu J."/>
            <person name="Bruns T."/>
            <person name="Baldrian P."/>
            <person name="Vilgalys R."/>
            <person name="Dunand C."/>
            <person name="Henrissat B."/>
            <person name="Grigoriev I.V."/>
            <person name="Hibbett D."/>
            <person name="Nagy L.G."/>
            <person name="Martin F.M."/>
        </authorList>
    </citation>
    <scope>NUCLEOTIDE SEQUENCE</scope>
    <source>
        <strain evidence="3">UP504</strain>
    </source>
</reference>
<dbReference type="EMBL" id="MU128934">
    <property type="protein sequence ID" value="KAF9517093.1"/>
    <property type="molecule type" value="Genomic_DNA"/>
</dbReference>
<feature type="signal peptide" evidence="2">
    <location>
        <begin position="1"/>
        <end position="19"/>
    </location>
</feature>
<comment type="caution">
    <text evidence="3">The sequence shown here is derived from an EMBL/GenBank/DDBJ whole genome shotgun (WGS) entry which is preliminary data.</text>
</comment>
<organism evidence="3 4">
    <name type="scientific">Hydnum rufescens UP504</name>
    <dbReference type="NCBI Taxonomy" id="1448309"/>
    <lineage>
        <taxon>Eukaryota</taxon>
        <taxon>Fungi</taxon>
        <taxon>Dikarya</taxon>
        <taxon>Basidiomycota</taxon>
        <taxon>Agaricomycotina</taxon>
        <taxon>Agaricomycetes</taxon>
        <taxon>Cantharellales</taxon>
        <taxon>Hydnaceae</taxon>
        <taxon>Hydnum</taxon>
    </lineage>
</organism>
<keyword evidence="2" id="KW-0732">Signal</keyword>
<evidence type="ECO:0000313" key="4">
    <source>
        <dbReference type="Proteomes" id="UP000886523"/>
    </source>
</evidence>